<dbReference type="InParanoid" id="T1EWY0"/>
<dbReference type="eggNOG" id="KOG0118">
    <property type="taxonomic scope" value="Eukaryota"/>
</dbReference>
<reference evidence="6" key="1">
    <citation type="submission" date="2012-12" db="EMBL/GenBank/DDBJ databases">
        <authorList>
            <person name="Hellsten U."/>
            <person name="Grimwood J."/>
            <person name="Chapman J.A."/>
            <person name="Shapiro H."/>
            <person name="Aerts A."/>
            <person name="Otillar R.P."/>
            <person name="Terry A.Y."/>
            <person name="Boore J.L."/>
            <person name="Simakov O."/>
            <person name="Marletaz F."/>
            <person name="Cho S.-J."/>
            <person name="Edsinger-Gonzales E."/>
            <person name="Havlak P."/>
            <person name="Kuo D.-H."/>
            <person name="Larsson T."/>
            <person name="Lv J."/>
            <person name="Arendt D."/>
            <person name="Savage R."/>
            <person name="Osoegawa K."/>
            <person name="de Jong P."/>
            <person name="Lindberg D.R."/>
            <person name="Seaver E.C."/>
            <person name="Weisblat D.A."/>
            <person name="Putnam N.H."/>
            <person name="Grigoriev I.V."/>
            <person name="Rokhsar D.S."/>
        </authorList>
    </citation>
    <scope>NUCLEOTIDE SEQUENCE</scope>
</reference>
<dbReference type="EMBL" id="AMQM01002076">
    <property type="status" value="NOT_ANNOTATED_CDS"/>
    <property type="molecule type" value="Genomic_DNA"/>
</dbReference>
<dbReference type="GeneID" id="20201080"/>
<dbReference type="AlphaFoldDB" id="T1EWY0"/>
<dbReference type="CTD" id="20201080"/>
<dbReference type="CDD" id="cd12363">
    <property type="entry name" value="RRM_TRA2"/>
    <property type="match status" value="1"/>
</dbReference>
<keyword evidence="6" id="KW-1185">Reference proteome</keyword>
<proteinExistence type="predicted"/>
<keyword evidence="1" id="KW-0694">RNA-binding</keyword>
<dbReference type="InterPro" id="IPR035979">
    <property type="entry name" value="RBD_domain_sf"/>
</dbReference>
<dbReference type="Proteomes" id="UP000015101">
    <property type="component" value="Unassembled WGS sequence"/>
</dbReference>
<reference evidence="4 6" key="2">
    <citation type="journal article" date="2013" name="Nature">
        <title>Insights into bilaterian evolution from three spiralian genomes.</title>
        <authorList>
            <person name="Simakov O."/>
            <person name="Marletaz F."/>
            <person name="Cho S.J."/>
            <person name="Edsinger-Gonzales E."/>
            <person name="Havlak P."/>
            <person name="Hellsten U."/>
            <person name="Kuo D.H."/>
            <person name="Larsson T."/>
            <person name="Lv J."/>
            <person name="Arendt D."/>
            <person name="Savage R."/>
            <person name="Osoegawa K."/>
            <person name="de Jong P."/>
            <person name="Grimwood J."/>
            <person name="Chapman J.A."/>
            <person name="Shapiro H."/>
            <person name="Aerts A."/>
            <person name="Otillar R.P."/>
            <person name="Terry A.Y."/>
            <person name="Boore J.L."/>
            <person name="Grigoriev I.V."/>
            <person name="Lindberg D.R."/>
            <person name="Seaver E.C."/>
            <person name="Weisblat D.A."/>
            <person name="Putnam N.H."/>
            <person name="Rokhsar D.S."/>
        </authorList>
    </citation>
    <scope>NUCLEOTIDE SEQUENCE</scope>
</reference>
<dbReference type="Gene3D" id="3.30.70.330">
    <property type="match status" value="1"/>
</dbReference>
<protein>
    <recommendedName>
        <fullName evidence="3">RRM domain-containing protein</fullName>
    </recommendedName>
</protein>
<dbReference type="Pfam" id="PF00076">
    <property type="entry name" value="RRM_1"/>
    <property type="match status" value="1"/>
</dbReference>
<evidence type="ECO:0000256" key="1">
    <source>
        <dbReference type="PROSITE-ProRule" id="PRU00176"/>
    </source>
</evidence>
<accession>T1EWY0</accession>
<reference evidence="5" key="3">
    <citation type="submission" date="2015-06" db="UniProtKB">
        <authorList>
            <consortium name="EnsemblMetazoa"/>
        </authorList>
    </citation>
    <scope>IDENTIFICATION</scope>
</reference>
<dbReference type="InterPro" id="IPR050441">
    <property type="entry name" value="RBM"/>
</dbReference>
<dbReference type="HOGENOM" id="CLU_050438_3_2_1"/>
<dbReference type="GO" id="GO:0005681">
    <property type="term" value="C:spliceosomal complex"/>
    <property type="evidence" value="ECO:0000318"/>
    <property type="project" value="GO_Central"/>
</dbReference>
<dbReference type="GO" id="GO:0003723">
    <property type="term" value="F:RNA binding"/>
    <property type="evidence" value="ECO:0000318"/>
    <property type="project" value="GO_Central"/>
</dbReference>
<dbReference type="KEGG" id="hro:HELRODRAFT_165508"/>
<dbReference type="PROSITE" id="PS50102">
    <property type="entry name" value="RRM"/>
    <property type="match status" value="1"/>
</dbReference>
<evidence type="ECO:0000256" key="2">
    <source>
        <dbReference type="SAM" id="MobiDB-lite"/>
    </source>
</evidence>
<evidence type="ECO:0000259" key="3">
    <source>
        <dbReference type="PROSITE" id="PS50102"/>
    </source>
</evidence>
<feature type="region of interest" description="Disordered" evidence="2">
    <location>
        <begin position="154"/>
        <end position="196"/>
    </location>
</feature>
<dbReference type="GO" id="GO:0048026">
    <property type="term" value="P:positive regulation of mRNA splicing, via spliceosome"/>
    <property type="evidence" value="ECO:0000318"/>
    <property type="project" value="GO_Central"/>
</dbReference>
<evidence type="ECO:0000313" key="4">
    <source>
        <dbReference type="EMBL" id="ESN91470.1"/>
    </source>
</evidence>
<feature type="compositionally biased region" description="Low complexity" evidence="2">
    <location>
        <begin position="13"/>
        <end position="40"/>
    </location>
</feature>
<name>T1EWY0_HELRO</name>
<organism evidence="5 6">
    <name type="scientific">Helobdella robusta</name>
    <name type="common">Californian leech</name>
    <dbReference type="NCBI Taxonomy" id="6412"/>
    <lineage>
        <taxon>Eukaryota</taxon>
        <taxon>Metazoa</taxon>
        <taxon>Spiralia</taxon>
        <taxon>Lophotrochozoa</taxon>
        <taxon>Annelida</taxon>
        <taxon>Clitellata</taxon>
        <taxon>Hirudinea</taxon>
        <taxon>Rhynchobdellida</taxon>
        <taxon>Glossiphoniidae</taxon>
        <taxon>Helobdella</taxon>
    </lineage>
</organism>
<sequence length="196" mass="22352">MSEYEKFDDSFSIDESASRSNSSSTEDKSVSSSKSRSASPVKKKNFSVSGSPPSKRRRMGDRESPKECKCLGIFGMSFYINEQTLRDMFKKYSPIDRIQIIYDHDNSRSRGFAFVSFKHIDDAVNAKKDASDMKIDGRRVRVDYSITERAHTPTPGTYMVFKRGNRGNERGKHNFHSPAKQNGGGSRYRSPSRDRY</sequence>
<dbReference type="EnsemblMetazoa" id="HelroT165508">
    <property type="protein sequence ID" value="HelroP165508"/>
    <property type="gene ID" value="HelroG165508"/>
</dbReference>
<dbReference type="OrthoDB" id="439808at2759"/>
<dbReference type="InterPro" id="IPR000504">
    <property type="entry name" value="RRM_dom"/>
</dbReference>
<dbReference type="SUPFAM" id="SSF54928">
    <property type="entry name" value="RNA-binding domain, RBD"/>
    <property type="match status" value="1"/>
</dbReference>
<dbReference type="OMA" id="RESPKEC"/>
<dbReference type="SMART" id="SM00360">
    <property type="entry name" value="RRM"/>
    <property type="match status" value="1"/>
</dbReference>
<dbReference type="PANTHER" id="PTHR48034">
    <property type="entry name" value="TRANSFORMER-2 SEX-DETERMINING PROTEIN-RELATED"/>
    <property type="match status" value="1"/>
</dbReference>
<dbReference type="EMBL" id="KB097700">
    <property type="protein sequence ID" value="ESN91470.1"/>
    <property type="molecule type" value="Genomic_DNA"/>
</dbReference>
<feature type="domain" description="RRM" evidence="3">
    <location>
        <begin position="69"/>
        <end position="147"/>
    </location>
</feature>
<dbReference type="RefSeq" id="XP_009030322.1">
    <property type="nucleotide sequence ID" value="XM_009032074.1"/>
</dbReference>
<dbReference type="InterPro" id="IPR012677">
    <property type="entry name" value="Nucleotide-bd_a/b_plait_sf"/>
</dbReference>
<evidence type="ECO:0000313" key="6">
    <source>
        <dbReference type="Proteomes" id="UP000015101"/>
    </source>
</evidence>
<feature type="region of interest" description="Disordered" evidence="2">
    <location>
        <begin position="1"/>
        <end position="64"/>
    </location>
</feature>
<gene>
    <name evidence="5" type="primary">20201080</name>
    <name evidence="4" type="ORF">HELRODRAFT_165508</name>
</gene>
<dbReference type="STRING" id="6412.T1EWY0"/>
<dbReference type="FunCoup" id="T1EWY0">
    <property type="interactions" value="1702"/>
</dbReference>
<evidence type="ECO:0000313" key="5">
    <source>
        <dbReference type="EnsemblMetazoa" id="HelroP165508"/>
    </source>
</evidence>